<dbReference type="FunFam" id="3.40.605.10:FF:000026">
    <property type="entry name" value="Aldehyde dehydrogenase, putative"/>
    <property type="match status" value="1"/>
</dbReference>
<dbReference type="Proteomes" id="UP000317648">
    <property type="component" value="Chromosome"/>
</dbReference>
<comment type="similarity">
    <text evidence="1">Belongs to the aldehyde dehydrogenase family.</text>
</comment>
<gene>
    <name evidence="4" type="primary">gabD_1</name>
    <name evidence="4" type="ORF">Pla8534_09360</name>
</gene>
<dbReference type="FunFam" id="3.40.309.10:FF:000004">
    <property type="entry name" value="Succinate-semialdehyde dehydrogenase I"/>
    <property type="match status" value="1"/>
</dbReference>
<dbReference type="PANTHER" id="PTHR43353">
    <property type="entry name" value="SUCCINATE-SEMIALDEHYDE DEHYDROGENASE, MITOCHONDRIAL"/>
    <property type="match status" value="1"/>
</dbReference>
<dbReference type="GO" id="GO:0004777">
    <property type="term" value="F:succinate-semialdehyde dehydrogenase (NAD+) activity"/>
    <property type="evidence" value="ECO:0007669"/>
    <property type="project" value="TreeGrafter"/>
</dbReference>
<evidence type="ECO:0000313" key="5">
    <source>
        <dbReference type="Proteomes" id="UP000317648"/>
    </source>
</evidence>
<dbReference type="Pfam" id="PF00171">
    <property type="entry name" value="Aldedh"/>
    <property type="match status" value="1"/>
</dbReference>
<dbReference type="Gene3D" id="3.40.605.10">
    <property type="entry name" value="Aldehyde Dehydrogenase, Chain A, domain 1"/>
    <property type="match status" value="1"/>
</dbReference>
<dbReference type="FunFam" id="3.40.605.10:FF:000005">
    <property type="entry name" value="Succinate-semialdehyde dehydrogenase I"/>
    <property type="match status" value="1"/>
</dbReference>
<dbReference type="AlphaFoldDB" id="A0A518DMT9"/>
<accession>A0A518DMT9</accession>
<sequence length="481" mass="51858">MSLPAPGRMFINGKWCDAADGKTLEVINPATEQVLAEVACGGRQETKAALEAAAAAFPAWKKRTAWERAAVLKRAAEKIRNRVDEIARTLTLEQGKPLAESQGEIRQAADTFEWFAEEAKRNYGRLIPESLPGRRHLTVSHPVGVVGTITPFNFPVTLQARKMAPALAAGCTVVAKPASQTPLSLIQLFECLAEAEFPDGVVNMVIGSAKEISAEFLENPICRKISFTGSTPVGKELMRGCADQVKHISLELGGHAPFIVCPDADPEIAAKIAVTGKFRNNGQVCICPTRFYVHSELAEPFAEAAVRLAGNLKLGNGLDEGVEIGPMFEASALEKTIGLVDDARSKGAQVLSGGQRSQKFQQGYFYEPTVLSHLSPDSRMLEEEPFAPVMPLIDFDNLDDVIAAANNTRYGLAAYAFTNDLSTAWRLAEGLEAGIIGINDPAPTMVQCPFGGMKESGLGRELGREGLEAYLETKYVSMAIH</sequence>
<evidence type="ECO:0000256" key="2">
    <source>
        <dbReference type="ARBA" id="ARBA00023002"/>
    </source>
</evidence>
<dbReference type="GO" id="GO:0036243">
    <property type="term" value="F:succinate-semialdehyde dehydrogenase (NADP+) activity"/>
    <property type="evidence" value="ECO:0007669"/>
    <property type="project" value="UniProtKB-EC"/>
</dbReference>
<dbReference type="InterPro" id="IPR016161">
    <property type="entry name" value="Ald_DH/histidinol_DH"/>
</dbReference>
<keyword evidence="2 4" id="KW-0560">Oxidoreductase</keyword>
<evidence type="ECO:0000313" key="4">
    <source>
        <dbReference type="EMBL" id="QDU93157.1"/>
    </source>
</evidence>
<dbReference type="InterPro" id="IPR016162">
    <property type="entry name" value="Ald_DH_N"/>
</dbReference>
<dbReference type="InterPro" id="IPR016160">
    <property type="entry name" value="Ald_DH_CS_CYS"/>
</dbReference>
<dbReference type="KEGG" id="lcre:Pla8534_09360"/>
<dbReference type="RefSeq" id="WP_197443001.1">
    <property type="nucleotide sequence ID" value="NZ_CP036433.1"/>
</dbReference>
<organism evidence="4 5">
    <name type="scientific">Lignipirellula cremea</name>
    <dbReference type="NCBI Taxonomy" id="2528010"/>
    <lineage>
        <taxon>Bacteria</taxon>
        <taxon>Pseudomonadati</taxon>
        <taxon>Planctomycetota</taxon>
        <taxon>Planctomycetia</taxon>
        <taxon>Pirellulales</taxon>
        <taxon>Pirellulaceae</taxon>
        <taxon>Lignipirellula</taxon>
    </lineage>
</organism>
<keyword evidence="5" id="KW-1185">Reference proteome</keyword>
<dbReference type="InterPro" id="IPR050740">
    <property type="entry name" value="Aldehyde_DH_Superfamily"/>
</dbReference>
<dbReference type="CDD" id="cd07103">
    <property type="entry name" value="ALDH_F5_SSADH_GabD"/>
    <property type="match status" value="1"/>
</dbReference>
<name>A0A518DMT9_9BACT</name>
<evidence type="ECO:0000259" key="3">
    <source>
        <dbReference type="Pfam" id="PF00171"/>
    </source>
</evidence>
<dbReference type="InterPro" id="IPR015590">
    <property type="entry name" value="Aldehyde_DH_dom"/>
</dbReference>
<protein>
    <submittedName>
        <fullName evidence="4">Succinate-semialdehyde dehydrogenase [NADP(+)] GabD</fullName>
        <ecNumber evidence="4">1.2.1.79</ecNumber>
    </submittedName>
</protein>
<evidence type="ECO:0000256" key="1">
    <source>
        <dbReference type="ARBA" id="ARBA00009986"/>
    </source>
</evidence>
<dbReference type="Gene3D" id="3.40.309.10">
    <property type="entry name" value="Aldehyde Dehydrogenase, Chain A, domain 2"/>
    <property type="match status" value="1"/>
</dbReference>
<dbReference type="PROSITE" id="PS00070">
    <property type="entry name" value="ALDEHYDE_DEHYDR_CYS"/>
    <property type="match status" value="1"/>
</dbReference>
<feature type="domain" description="Aldehyde dehydrogenase" evidence="3">
    <location>
        <begin position="15"/>
        <end position="476"/>
    </location>
</feature>
<dbReference type="InterPro" id="IPR016163">
    <property type="entry name" value="Ald_DH_C"/>
</dbReference>
<dbReference type="GO" id="GO:0009450">
    <property type="term" value="P:gamma-aminobutyric acid catabolic process"/>
    <property type="evidence" value="ECO:0007669"/>
    <property type="project" value="TreeGrafter"/>
</dbReference>
<dbReference type="PANTHER" id="PTHR43353:SF5">
    <property type="entry name" value="SUCCINATE-SEMIALDEHYDE DEHYDROGENASE, MITOCHONDRIAL"/>
    <property type="match status" value="1"/>
</dbReference>
<dbReference type="EC" id="1.2.1.79" evidence="4"/>
<dbReference type="SUPFAM" id="SSF53720">
    <property type="entry name" value="ALDH-like"/>
    <property type="match status" value="1"/>
</dbReference>
<dbReference type="EMBL" id="CP036433">
    <property type="protein sequence ID" value="QDU93157.1"/>
    <property type="molecule type" value="Genomic_DNA"/>
</dbReference>
<proteinExistence type="inferred from homology"/>
<reference evidence="4 5" key="1">
    <citation type="submission" date="2019-02" db="EMBL/GenBank/DDBJ databases">
        <title>Deep-cultivation of Planctomycetes and their phenomic and genomic characterization uncovers novel biology.</title>
        <authorList>
            <person name="Wiegand S."/>
            <person name="Jogler M."/>
            <person name="Boedeker C."/>
            <person name="Pinto D."/>
            <person name="Vollmers J."/>
            <person name="Rivas-Marin E."/>
            <person name="Kohn T."/>
            <person name="Peeters S.H."/>
            <person name="Heuer A."/>
            <person name="Rast P."/>
            <person name="Oberbeckmann S."/>
            <person name="Bunk B."/>
            <person name="Jeske O."/>
            <person name="Meyerdierks A."/>
            <person name="Storesund J.E."/>
            <person name="Kallscheuer N."/>
            <person name="Luecker S."/>
            <person name="Lage O.M."/>
            <person name="Pohl T."/>
            <person name="Merkel B.J."/>
            <person name="Hornburger P."/>
            <person name="Mueller R.-W."/>
            <person name="Bruemmer F."/>
            <person name="Labrenz M."/>
            <person name="Spormann A.M."/>
            <person name="Op den Camp H."/>
            <person name="Overmann J."/>
            <person name="Amann R."/>
            <person name="Jetten M.S.M."/>
            <person name="Mascher T."/>
            <person name="Medema M.H."/>
            <person name="Devos D.P."/>
            <person name="Kaster A.-K."/>
            <person name="Ovreas L."/>
            <person name="Rohde M."/>
            <person name="Galperin M.Y."/>
            <person name="Jogler C."/>
        </authorList>
    </citation>
    <scope>NUCLEOTIDE SEQUENCE [LARGE SCALE GENOMIC DNA]</scope>
    <source>
        <strain evidence="4 5">Pla85_3_4</strain>
    </source>
</reference>